<dbReference type="AlphaFoldDB" id="A0A3N4J975"/>
<keyword evidence="2" id="KW-1185">Reference proteome</keyword>
<gene>
    <name evidence="1" type="ORF">L873DRAFT_1407810</name>
</gene>
<reference evidence="1 2" key="1">
    <citation type="journal article" date="2018" name="Nat. Ecol. Evol.">
        <title>Pezizomycetes genomes reveal the molecular basis of ectomycorrhizal truffle lifestyle.</title>
        <authorList>
            <person name="Murat C."/>
            <person name="Payen T."/>
            <person name="Noel B."/>
            <person name="Kuo A."/>
            <person name="Morin E."/>
            <person name="Chen J."/>
            <person name="Kohler A."/>
            <person name="Krizsan K."/>
            <person name="Balestrini R."/>
            <person name="Da Silva C."/>
            <person name="Montanini B."/>
            <person name="Hainaut M."/>
            <person name="Levati E."/>
            <person name="Barry K.W."/>
            <person name="Belfiori B."/>
            <person name="Cichocki N."/>
            <person name="Clum A."/>
            <person name="Dockter R.B."/>
            <person name="Fauchery L."/>
            <person name="Guy J."/>
            <person name="Iotti M."/>
            <person name="Le Tacon F."/>
            <person name="Lindquist E.A."/>
            <person name="Lipzen A."/>
            <person name="Malagnac F."/>
            <person name="Mello A."/>
            <person name="Molinier V."/>
            <person name="Miyauchi S."/>
            <person name="Poulain J."/>
            <person name="Riccioni C."/>
            <person name="Rubini A."/>
            <person name="Sitrit Y."/>
            <person name="Splivallo R."/>
            <person name="Traeger S."/>
            <person name="Wang M."/>
            <person name="Zifcakova L."/>
            <person name="Wipf D."/>
            <person name="Zambonelli A."/>
            <person name="Paolocci F."/>
            <person name="Nowrousian M."/>
            <person name="Ottonello S."/>
            <person name="Baldrian P."/>
            <person name="Spatafora J.W."/>
            <person name="Henrissat B."/>
            <person name="Nagy L.G."/>
            <person name="Aury J.M."/>
            <person name="Wincker P."/>
            <person name="Grigoriev I.V."/>
            <person name="Bonfante P."/>
            <person name="Martin F.M."/>
        </authorList>
    </citation>
    <scope>NUCLEOTIDE SEQUENCE [LARGE SCALE GENOMIC DNA]</scope>
    <source>
        <strain evidence="1 2">120613-1</strain>
    </source>
</reference>
<evidence type="ECO:0000313" key="1">
    <source>
        <dbReference type="EMBL" id="RPA94745.1"/>
    </source>
</evidence>
<dbReference type="Proteomes" id="UP000276215">
    <property type="component" value="Unassembled WGS sequence"/>
</dbReference>
<accession>A0A3N4J975</accession>
<protein>
    <submittedName>
        <fullName evidence="1">Uncharacterized protein</fullName>
    </submittedName>
</protein>
<evidence type="ECO:0000313" key="2">
    <source>
        <dbReference type="Proteomes" id="UP000276215"/>
    </source>
</evidence>
<dbReference type="EMBL" id="ML120434">
    <property type="protein sequence ID" value="RPA94745.1"/>
    <property type="molecule type" value="Genomic_DNA"/>
</dbReference>
<organism evidence="1 2">
    <name type="scientific">Choiromyces venosus 120613-1</name>
    <dbReference type="NCBI Taxonomy" id="1336337"/>
    <lineage>
        <taxon>Eukaryota</taxon>
        <taxon>Fungi</taxon>
        <taxon>Dikarya</taxon>
        <taxon>Ascomycota</taxon>
        <taxon>Pezizomycotina</taxon>
        <taxon>Pezizomycetes</taxon>
        <taxon>Pezizales</taxon>
        <taxon>Tuberaceae</taxon>
        <taxon>Choiromyces</taxon>
    </lineage>
</organism>
<name>A0A3N4J975_9PEZI</name>
<proteinExistence type="predicted"/>
<sequence>MICRYSALPPKSPAKTYSHCTTIIPRQQPPKAISPTTDSTPLFPPSNLIPNDITPLPCCYSPHFQKYHTAIVLQPTGRTGPDHVMSLVSSGWLYLHLEGQSS</sequence>